<keyword evidence="2 9" id="KW-0813">Transport</keyword>
<keyword evidence="4 9" id="KW-0999">Mitochondrion inner membrane</keyword>
<dbReference type="Gene3D" id="3.30.160.190">
    <property type="entry name" value="atu1810 like domain"/>
    <property type="match status" value="1"/>
</dbReference>
<comment type="caution">
    <text evidence="10">The sequence shown here is derived from an EMBL/GenBank/DDBJ whole genome shotgun (WGS) entry which is preliminary data.</text>
</comment>
<keyword evidence="6 9" id="KW-0249">Electron transport</keyword>
<accession>A0ABQ8F1J2</accession>
<keyword evidence="8 9" id="KW-0472">Membrane</keyword>
<evidence type="ECO:0000256" key="9">
    <source>
        <dbReference type="RuleBase" id="RU367010"/>
    </source>
</evidence>
<reference evidence="10 11" key="1">
    <citation type="submission" date="2021-02" db="EMBL/GenBank/DDBJ databases">
        <title>Variation within the Batrachochytrium salamandrivorans European outbreak.</title>
        <authorList>
            <person name="Kelly M."/>
            <person name="Pasmans F."/>
            <person name="Shea T.P."/>
            <person name="Munoz J.F."/>
            <person name="Carranza S."/>
            <person name="Cuomo C.A."/>
            <person name="Martel A."/>
        </authorList>
    </citation>
    <scope>NUCLEOTIDE SEQUENCE [LARGE SCALE GENOMIC DNA]</scope>
    <source>
        <strain evidence="10 11">AMFP18/2</strain>
    </source>
</reference>
<evidence type="ECO:0000313" key="10">
    <source>
        <dbReference type="EMBL" id="KAH6590214.1"/>
    </source>
</evidence>
<name>A0ABQ8F1J2_9FUNG</name>
<evidence type="ECO:0000256" key="8">
    <source>
        <dbReference type="ARBA" id="ARBA00023136"/>
    </source>
</evidence>
<proteinExistence type="inferred from homology"/>
<dbReference type="PANTHER" id="PTHR12219:SF8">
    <property type="entry name" value="NADH DEHYDROGENASE [UBIQUINONE] IRON-SULFUR PROTEIN 4, MITOCHONDRIAL"/>
    <property type="match status" value="1"/>
</dbReference>
<keyword evidence="3 9" id="KW-0679">Respiratory chain</keyword>
<comment type="function">
    <text evidence="9">Accessory subunit of the mitochondrial membrane respiratory chain NADH dehydrogenase (Complex I), that is believed not to be involved in catalysis. Complex I functions in the transfer of electrons from NADH to the respiratory chain. The immediate electron acceptor for the enzyme is believed to be ubiquinone.</text>
</comment>
<keyword evidence="7 9" id="KW-0496">Mitochondrion</keyword>
<dbReference type="PANTHER" id="PTHR12219">
    <property type="entry name" value="NADH-UBIQUINONE OXIDOREDUCTASE"/>
    <property type="match status" value="1"/>
</dbReference>
<gene>
    <name evidence="10" type="ORF">BASA50_009476</name>
</gene>
<dbReference type="EMBL" id="JAFCIX010000435">
    <property type="protein sequence ID" value="KAH6590214.1"/>
    <property type="molecule type" value="Genomic_DNA"/>
</dbReference>
<evidence type="ECO:0000256" key="7">
    <source>
        <dbReference type="ARBA" id="ARBA00023128"/>
    </source>
</evidence>
<protein>
    <recommendedName>
        <fullName evidence="9">NADH dehydrogenase [ubiquinone] iron-sulfur protein 4, mitochondrial</fullName>
    </recommendedName>
</protein>
<evidence type="ECO:0000313" key="11">
    <source>
        <dbReference type="Proteomes" id="UP001648503"/>
    </source>
</evidence>
<keyword evidence="11" id="KW-1185">Reference proteome</keyword>
<dbReference type="Pfam" id="PF04800">
    <property type="entry name" value="NDUS4"/>
    <property type="match status" value="1"/>
</dbReference>
<evidence type="ECO:0000256" key="2">
    <source>
        <dbReference type="ARBA" id="ARBA00022448"/>
    </source>
</evidence>
<dbReference type="InterPro" id="IPR006885">
    <property type="entry name" value="NADH_UbQ_FeS_4_mit-like"/>
</dbReference>
<evidence type="ECO:0000256" key="1">
    <source>
        <dbReference type="ARBA" id="ARBA00005882"/>
    </source>
</evidence>
<dbReference type="Proteomes" id="UP001648503">
    <property type="component" value="Unassembled WGS sequence"/>
</dbReference>
<dbReference type="InterPro" id="IPR038532">
    <property type="entry name" value="NDUFS4-like_sf"/>
</dbReference>
<keyword evidence="5 9" id="KW-0809">Transit peptide</keyword>
<evidence type="ECO:0000256" key="5">
    <source>
        <dbReference type="ARBA" id="ARBA00022946"/>
    </source>
</evidence>
<comment type="similarity">
    <text evidence="1 9">Belongs to the complex I NDUFS4 subunit family.</text>
</comment>
<evidence type="ECO:0000256" key="3">
    <source>
        <dbReference type="ARBA" id="ARBA00022660"/>
    </source>
</evidence>
<sequence length="176" mass="19522">MHSVVASSSAAAMRRAISSSKANCMNATLSSCRLMSSDASVKQAAESKAIEVKPKRALLEANILSGAPPELTRHTARIYKPATPATQSGTAGSQYWKLDFDTQMKWENPLMGWASSADPVQALRINFDTKQEAIDFAERQGYDYWVEEPKNSHSRVKVYAENFTYSPGKLRMIRTK</sequence>
<comment type="subcellular location">
    <subcellularLocation>
        <location evidence="9">Mitochondrion inner membrane</location>
        <topology evidence="9">Peripheral membrane protein</topology>
        <orientation evidence="9">Matrix side</orientation>
    </subcellularLocation>
</comment>
<organism evidence="10 11">
    <name type="scientific">Batrachochytrium salamandrivorans</name>
    <dbReference type="NCBI Taxonomy" id="1357716"/>
    <lineage>
        <taxon>Eukaryota</taxon>
        <taxon>Fungi</taxon>
        <taxon>Fungi incertae sedis</taxon>
        <taxon>Chytridiomycota</taxon>
        <taxon>Chytridiomycota incertae sedis</taxon>
        <taxon>Chytridiomycetes</taxon>
        <taxon>Rhizophydiales</taxon>
        <taxon>Rhizophydiales incertae sedis</taxon>
        <taxon>Batrachochytrium</taxon>
    </lineage>
</organism>
<evidence type="ECO:0000256" key="6">
    <source>
        <dbReference type="ARBA" id="ARBA00022982"/>
    </source>
</evidence>
<evidence type="ECO:0000256" key="4">
    <source>
        <dbReference type="ARBA" id="ARBA00022792"/>
    </source>
</evidence>